<sequence>MKLAVQTTGVFPGADISASFWQEWEQYKDYLYRCCLKWMGNPIDAEDALSRAMLKAYEQFQKSANRIDNFKAWLTKLTRNLCLDIHRELKRRALPVADFEGIVVEEELASQEETPVLAATRRELELFLKNAIQQLPPRLKETLVLFFYEEKSYQEIATELNISYDNVRQRISQARAILRLQLQEYEGEEASSPPRERKGRRGDGETESRGNPEVVAPEPGRRGDRETESRGNPEVVAPEP</sequence>
<evidence type="ECO:0000313" key="9">
    <source>
        <dbReference type="EMBL" id="HGG00295.1"/>
    </source>
</evidence>
<keyword evidence="2" id="KW-0805">Transcription regulation</keyword>
<name>A0A7C3VRJ6_9CYAN</name>
<organism evidence="9">
    <name type="scientific">Planktothricoides sp. SpSt-374</name>
    <dbReference type="NCBI Taxonomy" id="2282167"/>
    <lineage>
        <taxon>Bacteria</taxon>
        <taxon>Bacillati</taxon>
        <taxon>Cyanobacteriota</taxon>
        <taxon>Cyanophyceae</taxon>
        <taxon>Oscillatoriophycideae</taxon>
        <taxon>Oscillatoriales</taxon>
        <taxon>Oscillatoriaceae</taxon>
        <taxon>Planktothricoides</taxon>
    </lineage>
</organism>
<dbReference type="SUPFAM" id="SSF88946">
    <property type="entry name" value="Sigma2 domain of RNA polymerase sigma factors"/>
    <property type="match status" value="1"/>
</dbReference>
<keyword evidence="4" id="KW-0238">DNA-binding</keyword>
<feature type="compositionally biased region" description="Basic and acidic residues" evidence="6">
    <location>
        <begin position="201"/>
        <end position="210"/>
    </location>
</feature>
<evidence type="ECO:0000256" key="5">
    <source>
        <dbReference type="ARBA" id="ARBA00023163"/>
    </source>
</evidence>
<dbReference type="Pfam" id="PF04542">
    <property type="entry name" value="Sigma70_r2"/>
    <property type="match status" value="1"/>
</dbReference>
<dbReference type="PANTHER" id="PTHR43133:SF8">
    <property type="entry name" value="RNA POLYMERASE SIGMA FACTOR HI_1459-RELATED"/>
    <property type="match status" value="1"/>
</dbReference>
<dbReference type="NCBIfam" id="TIGR02937">
    <property type="entry name" value="sigma70-ECF"/>
    <property type="match status" value="1"/>
</dbReference>
<keyword evidence="5" id="KW-0804">Transcription</keyword>
<dbReference type="CDD" id="cd06171">
    <property type="entry name" value="Sigma70_r4"/>
    <property type="match status" value="1"/>
</dbReference>
<feature type="region of interest" description="Disordered" evidence="6">
    <location>
        <begin position="185"/>
        <end position="240"/>
    </location>
</feature>
<feature type="domain" description="RNA polymerase sigma factor 70 region 4 type 2" evidence="8">
    <location>
        <begin position="129"/>
        <end position="176"/>
    </location>
</feature>
<feature type="domain" description="RNA polymerase sigma-70 region 2" evidence="7">
    <location>
        <begin position="25"/>
        <end position="91"/>
    </location>
</feature>
<dbReference type="InterPro" id="IPR036388">
    <property type="entry name" value="WH-like_DNA-bd_sf"/>
</dbReference>
<protein>
    <submittedName>
        <fullName evidence="9">Sigma-70 family RNA polymerase sigma factor</fullName>
    </submittedName>
</protein>
<accession>A0A7C3VRJ6</accession>
<dbReference type="PANTHER" id="PTHR43133">
    <property type="entry name" value="RNA POLYMERASE ECF-TYPE SIGMA FACTO"/>
    <property type="match status" value="1"/>
</dbReference>
<dbReference type="InterPro" id="IPR014284">
    <property type="entry name" value="RNA_pol_sigma-70_dom"/>
</dbReference>
<dbReference type="Pfam" id="PF08281">
    <property type="entry name" value="Sigma70_r4_2"/>
    <property type="match status" value="1"/>
</dbReference>
<proteinExistence type="inferred from homology"/>
<gene>
    <name evidence="9" type="ORF">ENR15_06500</name>
</gene>
<comment type="similarity">
    <text evidence="1">Belongs to the sigma-70 factor family. ECF subfamily.</text>
</comment>
<comment type="caution">
    <text evidence="9">The sequence shown here is derived from an EMBL/GenBank/DDBJ whole genome shotgun (WGS) entry which is preliminary data.</text>
</comment>
<evidence type="ECO:0000256" key="3">
    <source>
        <dbReference type="ARBA" id="ARBA00023082"/>
    </source>
</evidence>
<evidence type="ECO:0000256" key="6">
    <source>
        <dbReference type="SAM" id="MobiDB-lite"/>
    </source>
</evidence>
<evidence type="ECO:0000256" key="2">
    <source>
        <dbReference type="ARBA" id="ARBA00023015"/>
    </source>
</evidence>
<dbReference type="AlphaFoldDB" id="A0A7C3VRJ6"/>
<feature type="compositionally biased region" description="Basic and acidic residues" evidence="6">
    <location>
        <begin position="219"/>
        <end position="231"/>
    </location>
</feature>
<dbReference type="InterPro" id="IPR013249">
    <property type="entry name" value="RNA_pol_sigma70_r4_t2"/>
</dbReference>
<dbReference type="Gene3D" id="1.10.10.10">
    <property type="entry name" value="Winged helix-like DNA-binding domain superfamily/Winged helix DNA-binding domain"/>
    <property type="match status" value="1"/>
</dbReference>
<dbReference type="InterPro" id="IPR013324">
    <property type="entry name" value="RNA_pol_sigma_r3/r4-like"/>
</dbReference>
<dbReference type="GO" id="GO:0016987">
    <property type="term" value="F:sigma factor activity"/>
    <property type="evidence" value="ECO:0007669"/>
    <property type="project" value="UniProtKB-KW"/>
</dbReference>
<evidence type="ECO:0000256" key="1">
    <source>
        <dbReference type="ARBA" id="ARBA00010641"/>
    </source>
</evidence>
<dbReference type="Gene3D" id="1.10.1740.10">
    <property type="match status" value="1"/>
</dbReference>
<dbReference type="SUPFAM" id="SSF88659">
    <property type="entry name" value="Sigma3 and sigma4 domains of RNA polymerase sigma factors"/>
    <property type="match status" value="1"/>
</dbReference>
<reference evidence="9" key="1">
    <citation type="journal article" date="2020" name="mSystems">
        <title>Genome- and Community-Level Interaction Insights into Carbon Utilization and Element Cycling Functions of Hydrothermarchaeota in Hydrothermal Sediment.</title>
        <authorList>
            <person name="Zhou Z."/>
            <person name="Liu Y."/>
            <person name="Xu W."/>
            <person name="Pan J."/>
            <person name="Luo Z.H."/>
            <person name="Li M."/>
        </authorList>
    </citation>
    <scope>NUCLEOTIDE SEQUENCE [LARGE SCALE GENOMIC DNA]</scope>
    <source>
        <strain evidence="9">SpSt-374</strain>
    </source>
</reference>
<dbReference type="GO" id="GO:0003677">
    <property type="term" value="F:DNA binding"/>
    <property type="evidence" value="ECO:0007669"/>
    <property type="project" value="UniProtKB-KW"/>
</dbReference>
<dbReference type="InterPro" id="IPR007627">
    <property type="entry name" value="RNA_pol_sigma70_r2"/>
</dbReference>
<evidence type="ECO:0000259" key="8">
    <source>
        <dbReference type="Pfam" id="PF08281"/>
    </source>
</evidence>
<dbReference type="InterPro" id="IPR013325">
    <property type="entry name" value="RNA_pol_sigma_r2"/>
</dbReference>
<evidence type="ECO:0000256" key="4">
    <source>
        <dbReference type="ARBA" id="ARBA00023125"/>
    </source>
</evidence>
<keyword evidence="3" id="KW-0731">Sigma factor</keyword>
<evidence type="ECO:0000259" key="7">
    <source>
        <dbReference type="Pfam" id="PF04542"/>
    </source>
</evidence>
<dbReference type="GO" id="GO:0006352">
    <property type="term" value="P:DNA-templated transcription initiation"/>
    <property type="evidence" value="ECO:0007669"/>
    <property type="project" value="InterPro"/>
</dbReference>
<dbReference type="InterPro" id="IPR039425">
    <property type="entry name" value="RNA_pol_sigma-70-like"/>
</dbReference>
<dbReference type="EMBL" id="DSPX01000061">
    <property type="protein sequence ID" value="HGG00295.1"/>
    <property type="molecule type" value="Genomic_DNA"/>
</dbReference>